<organism evidence="1">
    <name type="scientific">marine metagenome</name>
    <dbReference type="NCBI Taxonomy" id="408172"/>
    <lineage>
        <taxon>unclassified sequences</taxon>
        <taxon>metagenomes</taxon>
        <taxon>ecological metagenomes</taxon>
    </lineage>
</organism>
<accession>A0A382Y3C9</accession>
<dbReference type="EMBL" id="UINC01172668">
    <property type="protein sequence ID" value="SVD77857.1"/>
    <property type="molecule type" value="Genomic_DNA"/>
</dbReference>
<dbReference type="AlphaFoldDB" id="A0A382Y3C9"/>
<proteinExistence type="predicted"/>
<protein>
    <submittedName>
        <fullName evidence="1">Uncharacterized protein</fullName>
    </submittedName>
</protein>
<gene>
    <name evidence="1" type="ORF">METZ01_LOCUS430711</name>
</gene>
<name>A0A382Y3C9_9ZZZZ</name>
<feature type="non-terminal residue" evidence="1">
    <location>
        <position position="22"/>
    </location>
</feature>
<reference evidence="1" key="1">
    <citation type="submission" date="2018-05" db="EMBL/GenBank/DDBJ databases">
        <authorList>
            <person name="Lanie J.A."/>
            <person name="Ng W.-L."/>
            <person name="Kazmierczak K.M."/>
            <person name="Andrzejewski T.M."/>
            <person name="Davidsen T.M."/>
            <person name="Wayne K.J."/>
            <person name="Tettelin H."/>
            <person name="Glass J.I."/>
            <person name="Rusch D."/>
            <person name="Podicherti R."/>
            <person name="Tsui H.-C.T."/>
            <person name="Winkler M.E."/>
        </authorList>
    </citation>
    <scope>NUCLEOTIDE SEQUENCE</scope>
</reference>
<sequence length="22" mass="2561">MAKQNHIIPVRPKEKIEITVES</sequence>
<evidence type="ECO:0000313" key="1">
    <source>
        <dbReference type="EMBL" id="SVD77857.1"/>
    </source>
</evidence>